<feature type="region of interest" description="Disordered" evidence="1">
    <location>
        <begin position="1"/>
        <end position="42"/>
    </location>
</feature>
<dbReference type="EMBL" id="GBRH01195430">
    <property type="protein sequence ID" value="JAE02466.1"/>
    <property type="molecule type" value="Transcribed_RNA"/>
</dbReference>
<organism evidence="2">
    <name type="scientific">Arundo donax</name>
    <name type="common">Giant reed</name>
    <name type="synonym">Donax arundinaceus</name>
    <dbReference type="NCBI Taxonomy" id="35708"/>
    <lineage>
        <taxon>Eukaryota</taxon>
        <taxon>Viridiplantae</taxon>
        <taxon>Streptophyta</taxon>
        <taxon>Embryophyta</taxon>
        <taxon>Tracheophyta</taxon>
        <taxon>Spermatophyta</taxon>
        <taxon>Magnoliopsida</taxon>
        <taxon>Liliopsida</taxon>
        <taxon>Poales</taxon>
        <taxon>Poaceae</taxon>
        <taxon>PACMAD clade</taxon>
        <taxon>Arundinoideae</taxon>
        <taxon>Arundineae</taxon>
        <taxon>Arundo</taxon>
    </lineage>
</organism>
<protein>
    <submittedName>
        <fullName evidence="2">Uncharacterized protein</fullName>
    </submittedName>
</protein>
<sequence length="58" mass="6804">MRCTQRRHQRNKQTNRYQGTLHTRLDQSSKQAGKQNCKSTTQAPKRVLRFGLLHVLTP</sequence>
<dbReference type="AlphaFoldDB" id="A0A0A9EX44"/>
<feature type="compositionally biased region" description="Basic residues" evidence="1">
    <location>
        <begin position="1"/>
        <end position="13"/>
    </location>
</feature>
<evidence type="ECO:0000313" key="2">
    <source>
        <dbReference type="EMBL" id="JAE02466.1"/>
    </source>
</evidence>
<feature type="compositionally biased region" description="Polar residues" evidence="1">
    <location>
        <begin position="14"/>
        <end position="42"/>
    </location>
</feature>
<evidence type="ECO:0000256" key="1">
    <source>
        <dbReference type="SAM" id="MobiDB-lite"/>
    </source>
</evidence>
<name>A0A0A9EX44_ARUDO</name>
<reference evidence="2" key="2">
    <citation type="journal article" date="2015" name="Data Brief">
        <title>Shoot transcriptome of the giant reed, Arundo donax.</title>
        <authorList>
            <person name="Barrero R.A."/>
            <person name="Guerrero F.D."/>
            <person name="Moolhuijzen P."/>
            <person name="Goolsby J.A."/>
            <person name="Tidwell J."/>
            <person name="Bellgard S.E."/>
            <person name="Bellgard M.I."/>
        </authorList>
    </citation>
    <scope>NUCLEOTIDE SEQUENCE</scope>
    <source>
        <tissue evidence="2">Shoot tissue taken approximately 20 cm above the soil surface</tissue>
    </source>
</reference>
<proteinExistence type="predicted"/>
<accession>A0A0A9EX44</accession>
<reference evidence="2" key="1">
    <citation type="submission" date="2014-09" db="EMBL/GenBank/DDBJ databases">
        <authorList>
            <person name="Magalhaes I.L.F."/>
            <person name="Oliveira U."/>
            <person name="Santos F.R."/>
            <person name="Vidigal T.H.D.A."/>
            <person name="Brescovit A.D."/>
            <person name="Santos A.J."/>
        </authorList>
    </citation>
    <scope>NUCLEOTIDE SEQUENCE</scope>
    <source>
        <tissue evidence="2">Shoot tissue taken approximately 20 cm above the soil surface</tissue>
    </source>
</reference>